<dbReference type="RefSeq" id="WP_181887295.1">
    <property type="nucleotide sequence ID" value="NZ_CP059472.1"/>
</dbReference>
<evidence type="ECO:0000313" key="3">
    <source>
        <dbReference type="EMBL" id="QMS97469.1"/>
    </source>
</evidence>
<reference evidence="2" key="4">
    <citation type="submission" date="2020-07" db="EMBL/GenBank/DDBJ databases">
        <authorList>
            <person name="Yang C."/>
        </authorList>
    </citation>
    <scope>NUCLEOTIDE SEQUENCE</scope>
    <source>
        <strain evidence="2">Cx-624</strain>
    </source>
</reference>
<evidence type="ECO:0000313" key="5">
    <source>
        <dbReference type="Proteomes" id="UP000539710"/>
    </source>
</evidence>
<dbReference type="AlphaFoldDB" id="A0A7D7R480"/>
<protein>
    <recommendedName>
        <fullName evidence="6">TonB C-terminal domain-containing protein</fullName>
    </recommendedName>
</protein>
<evidence type="ECO:0008006" key="6">
    <source>
        <dbReference type="Google" id="ProtNLM"/>
    </source>
</evidence>
<evidence type="ECO:0000313" key="4">
    <source>
        <dbReference type="Proteomes" id="UP000515349"/>
    </source>
</evidence>
<evidence type="ECO:0000313" key="2">
    <source>
        <dbReference type="EMBL" id="MBA5247204.1"/>
    </source>
</evidence>
<dbReference type="EMBL" id="JACEUX010000002">
    <property type="protein sequence ID" value="MBA5247204.1"/>
    <property type="molecule type" value="Genomic_DNA"/>
</dbReference>
<dbReference type="KEGG" id="cbau:H1R16_06945"/>
<keyword evidence="1" id="KW-0732">Signal</keyword>
<dbReference type="Proteomes" id="UP000515349">
    <property type="component" value="Chromosome"/>
</dbReference>
<reference evidence="3" key="1">
    <citation type="submission" date="2020-07" db="EMBL/GenBank/DDBJ databases">
        <title>Chryseobacterium sp. CX-624.</title>
        <authorList>
            <person name="Yang C."/>
        </authorList>
    </citation>
    <scope>NUCLEOTIDE SEQUENCE</scope>
    <source>
        <strain evidence="3">CX-624</strain>
    </source>
</reference>
<reference evidence="4" key="2">
    <citation type="submission" date="2020-07" db="EMBL/GenBank/DDBJ databases">
        <title>Chryseobacterium sp.cx-624.</title>
        <authorList>
            <person name="Yang C."/>
        </authorList>
    </citation>
    <scope>NUCLEOTIDE SEQUENCE [LARGE SCALE GENOMIC DNA]</scope>
    <source>
        <strain evidence="4">cx-624</strain>
    </source>
</reference>
<keyword evidence="5" id="KW-1185">Reference proteome</keyword>
<proteinExistence type="predicted"/>
<dbReference type="Proteomes" id="UP000539710">
    <property type="component" value="Unassembled WGS sequence"/>
</dbReference>
<name>A0A7D7R480_9FLAO</name>
<feature type="signal peptide" evidence="1">
    <location>
        <begin position="1"/>
        <end position="17"/>
    </location>
</feature>
<sequence>MKKLIFILMFAFGLVPAQTLIEDSEISENSEEFVRVAISYDINNPTEFYRLKCGSPVYARFTGGEGAFKENISKQMKGFLDTGLYTVNGTFELILYIGKNGSLQRFQLKPEVQNGHLLLRDLELALRNMNPTWTPATCNGVPVDSRIRQKVNFRTDSFDL</sequence>
<accession>A0A7D7R480</accession>
<dbReference type="EMBL" id="CP059472">
    <property type="protein sequence ID" value="QMS97469.1"/>
    <property type="molecule type" value="Genomic_DNA"/>
</dbReference>
<organism evidence="3 4">
    <name type="scientific">Marnyiella aurantia</name>
    <dbReference type="NCBI Taxonomy" id="2758037"/>
    <lineage>
        <taxon>Bacteria</taxon>
        <taxon>Pseudomonadati</taxon>
        <taxon>Bacteroidota</taxon>
        <taxon>Flavobacteriia</taxon>
        <taxon>Flavobacteriales</taxon>
        <taxon>Weeksellaceae</taxon>
        <taxon>Marnyiella</taxon>
    </lineage>
</organism>
<feature type="chain" id="PRO_5044656378" description="TonB C-terminal domain-containing protein" evidence="1">
    <location>
        <begin position="18"/>
        <end position="160"/>
    </location>
</feature>
<gene>
    <name evidence="3" type="ORF">H1R16_06945</name>
    <name evidence="2" type="ORF">H2507_08495</name>
</gene>
<evidence type="ECO:0000256" key="1">
    <source>
        <dbReference type="SAM" id="SignalP"/>
    </source>
</evidence>
<reference evidence="5" key="3">
    <citation type="submission" date="2020-07" db="EMBL/GenBank/DDBJ databases">
        <title>Flavobacterium sp. xlx-214.</title>
        <authorList>
            <person name="Yang C."/>
        </authorList>
    </citation>
    <scope>NUCLEOTIDE SEQUENCE [LARGE SCALE GENOMIC DNA]</scope>
    <source>
        <strain evidence="5">CX-624</strain>
    </source>
</reference>